<reference evidence="2" key="1">
    <citation type="submission" date="2009-07" db="EMBL/GenBank/DDBJ databases">
        <title>Complete sequence of chromosome of Methylovorus sp. SIP3-4.</title>
        <authorList>
            <person name="Lucas S."/>
            <person name="Copeland A."/>
            <person name="Lapidus A."/>
            <person name="Glavina del Rio T."/>
            <person name="Tice H."/>
            <person name="Bruce D."/>
            <person name="Goodwin L."/>
            <person name="Pitluck S."/>
            <person name="Clum A."/>
            <person name="Larimer F."/>
            <person name="Land M."/>
            <person name="Hauser L."/>
            <person name="Kyrpides N."/>
            <person name="Mikhailova N."/>
            <person name="Kayluzhnaya M."/>
            <person name="Chistoserdova L."/>
        </authorList>
    </citation>
    <scope>NUCLEOTIDE SEQUENCE [LARGE SCALE GENOMIC DNA]</scope>
    <source>
        <strain evidence="2">SIP3-4</strain>
    </source>
</reference>
<protein>
    <submittedName>
        <fullName evidence="1">Uncharacterized protein</fullName>
    </submittedName>
</protein>
<gene>
    <name evidence="1" type="ordered locus">Msip34_1669</name>
</gene>
<dbReference type="Proteomes" id="UP000002743">
    <property type="component" value="Chromosome"/>
</dbReference>
<dbReference type="EMBL" id="CP001674">
    <property type="protein sequence ID" value="ACT50914.1"/>
    <property type="molecule type" value="Genomic_DNA"/>
</dbReference>
<dbReference type="AlphaFoldDB" id="C6XED9"/>
<dbReference type="KEGG" id="mei:Msip34_1669"/>
<accession>C6XED9</accession>
<evidence type="ECO:0000313" key="2">
    <source>
        <dbReference type="Proteomes" id="UP000002743"/>
    </source>
</evidence>
<sequence length="79" mass="9149">MLSLFLNHPTCLFVLRINISTELGAARAAFVMFDATSSMPHRSILFSIKEFKGWMRFVSRQLTIKRFAFITSCHKRIPL</sequence>
<name>C6XED9_METGS</name>
<evidence type="ECO:0000313" key="1">
    <source>
        <dbReference type="EMBL" id="ACT50914.1"/>
    </source>
</evidence>
<dbReference type="STRING" id="582744.Msip34_1669"/>
<proteinExistence type="predicted"/>
<reference evidence="1 2" key="2">
    <citation type="journal article" date="2011" name="J. Bacteriol.">
        <title>Genomes of three methylotrophs from a single niche uncover genetic and metabolic divergence of Methylophilaceae.</title>
        <authorList>
            <person name="Lapidus A."/>
            <person name="Clum A."/>
            <person name="Labutti K."/>
            <person name="Kaluzhnaya M.G."/>
            <person name="Lim S."/>
            <person name="Beck D.A."/>
            <person name="Glavina Del Rio T."/>
            <person name="Nolan M."/>
            <person name="Mavromatis K."/>
            <person name="Huntemann M."/>
            <person name="Lucas S."/>
            <person name="Lidstrom M.E."/>
            <person name="Ivanova N."/>
            <person name="Chistoserdova L."/>
        </authorList>
    </citation>
    <scope>NUCLEOTIDE SEQUENCE [LARGE SCALE GENOMIC DNA]</scope>
    <source>
        <strain evidence="1 2">SIP3-4</strain>
    </source>
</reference>
<dbReference type="HOGENOM" id="CLU_2601995_0_0_4"/>
<organism evidence="1 2">
    <name type="scientific">Methylovorus glucosotrophus (strain SIP3-4)</name>
    <dbReference type="NCBI Taxonomy" id="582744"/>
    <lineage>
        <taxon>Bacteria</taxon>
        <taxon>Pseudomonadati</taxon>
        <taxon>Pseudomonadota</taxon>
        <taxon>Betaproteobacteria</taxon>
        <taxon>Nitrosomonadales</taxon>
        <taxon>Methylophilaceae</taxon>
        <taxon>Methylovorus</taxon>
    </lineage>
</organism>
<keyword evidence="2" id="KW-1185">Reference proteome</keyword>